<evidence type="ECO:0000313" key="7">
    <source>
        <dbReference type="Proteomes" id="UP000583101"/>
    </source>
</evidence>
<organism evidence="5 6">
    <name type="scientific">Mucilaginibacter phyllosphaerae</name>
    <dbReference type="NCBI Taxonomy" id="1812349"/>
    <lineage>
        <taxon>Bacteria</taxon>
        <taxon>Pseudomonadati</taxon>
        <taxon>Bacteroidota</taxon>
        <taxon>Sphingobacteriia</taxon>
        <taxon>Sphingobacteriales</taxon>
        <taxon>Sphingobacteriaceae</taxon>
        <taxon>Mucilaginibacter</taxon>
    </lineage>
</organism>
<reference evidence="5" key="2">
    <citation type="submission" date="2019-03" db="EMBL/GenBank/DDBJ databases">
        <authorList>
            <person name="Yan Y.-Q."/>
            <person name="Du Z.-J."/>
        </authorList>
    </citation>
    <scope>NUCLEOTIDE SEQUENCE</scope>
    <source>
        <strain evidence="5">PP-F2FG21</strain>
    </source>
</reference>
<dbReference type="RefSeq" id="WP_134334505.1">
    <property type="nucleotide sequence ID" value="NZ_BMCZ01000001.1"/>
</dbReference>
<dbReference type="InterPro" id="IPR001034">
    <property type="entry name" value="DeoR_HTH"/>
</dbReference>
<dbReference type="PANTHER" id="PTHR34580:SF3">
    <property type="entry name" value="PROTEIN PAFB"/>
    <property type="match status" value="1"/>
</dbReference>
<dbReference type="Proteomes" id="UP000583101">
    <property type="component" value="Unassembled WGS sequence"/>
</dbReference>
<dbReference type="OrthoDB" id="9815009at2"/>
<dbReference type="SUPFAM" id="SSF46785">
    <property type="entry name" value="Winged helix' DNA-binding domain"/>
    <property type="match status" value="1"/>
</dbReference>
<keyword evidence="1" id="KW-0805">Transcription regulation</keyword>
<dbReference type="Proteomes" id="UP000297248">
    <property type="component" value="Unassembled WGS sequence"/>
</dbReference>
<keyword evidence="2" id="KW-0804">Transcription</keyword>
<dbReference type="GO" id="GO:0003700">
    <property type="term" value="F:DNA-binding transcription factor activity"/>
    <property type="evidence" value="ECO:0007669"/>
    <property type="project" value="InterPro"/>
</dbReference>
<dbReference type="GO" id="GO:0003677">
    <property type="term" value="F:DNA binding"/>
    <property type="evidence" value="ECO:0007669"/>
    <property type="project" value="UniProtKB-KW"/>
</dbReference>
<dbReference type="InterPro" id="IPR036390">
    <property type="entry name" value="WH_DNA-bd_sf"/>
</dbReference>
<evidence type="ECO:0000313" key="4">
    <source>
        <dbReference type="EMBL" id="MBB3968335.1"/>
    </source>
</evidence>
<dbReference type="PROSITE" id="PS52050">
    <property type="entry name" value="WYL"/>
    <property type="match status" value="1"/>
</dbReference>
<dbReference type="Gene3D" id="1.10.10.10">
    <property type="entry name" value="Winged helix-like DNA-binding domain superfamily/Winged helix DNA-binding domain"/>
    <property type="match status" value="1"/>
</dbReference>
<comment type="caution">
    <text evidence="5">The sequence shown here is derived from an EMBL/GenBank/DDBJ whole genome shotgun (WGS) entry which is preliminary data.</text>
</comment>
<evidence type="ECO:0000256" key="2">
    <source>
        <dbReference type="ARBA" id="ARBA00023163"/>
    </source>
</evidence>
<protein>
    <submittedName>
        <fullName evidence="4">DNA-binding transcriptional regulator YafY</fullName>
    </submittedName>
    <submittedName>
        <fullName evidence="5">YafY family transcriptional regulator</fullName>
    </submittedName>
</protein>
<accession>A0A4Y8AHV3</accession>
<reference evidence="4 7" key="3">
    <citation type="submission" date="2020-08" db="EMBL/GenBank/DDBJ databases">
        <title>Genomic Encyclopedia of Type Strains, Phase IV (KMG-IV): sequencing the most valuable type-strain genomes for metagenomic binning, comparative biology and taxonomic classification.</title>
        <authorList>
            <person name="Goeker M."/>
        </authorList>
    </citation>
    <scope>NUCLEOTIDE SEQUENCE [LARGE SCALE GENOMIC DNA]</scope>
    <source>
        <strain evidence="4 7">DSM 100995</strain>
    </source>
</reference>
<dbReference type="PROSITE" id="PS51000">
    <property type="entry name" value="HTH_DEOR_2"/>
    <property type="match status" value="1"/>
</dbReference>
<evidence type="ECO:0000313" key="6">
    <source>
        <dbReference type="Proteomes" id="UP000297248"/>
    </source>
</evidence>
<dbReference type="EMBL" id="JACIEG010000001">
    <property type="protein sequence ID" value="MBB3968335.1"/>
    <property type="molecule type" value="Genomic_DNA"/>
</dbReference>
<dbReference type="EMBL" id="SNQG01000001">
    <property type="protein sequence ID" value="TEW68666.1"/>
    <property type="molecule type" value="Genomic_DNA"/>
</dbReference>
<dbReference type="AlphaFoldDB" id="A0A4Y8AHV3"/>
<dbReference type="InterPro" id="IPR051534">
    <property type="entry name" value="CBASS_pafABC_assoc_protein"/>
</dbReference>
<feature type="domain" description="HTH deoR-type" evidence="3">
    <location>
        <begin position="3"/>
        <end position="58"/>
    </location>
</feature>
<evidence type="ECO:0000259" key="3">
    <source>
        <dbReference type="PROSITE" id="PS51000"/>
    </source>
</evidence>
<sequence length="319" mass="36690">MNRIDRISAILIQLQTRRIVKAGDIAAKFNVSLRTIYRDVRSLEEAGVPIIGEAGVGYSLVEGYRLPPVMFTREEATAFLTAEKFMEKMTDASTSAQYRSAMDKVRAILKTTEKDLLESIDGSIEVLKSQTQRRVNNNNHIQTILNGIAHKKILCIDYMAGYTQTKTNRHIEAVGIFYLDSYWHLIAYCRMRKDYRDFRLDRILQIQETDLVFEGNHPALKDYLAQTASEHQLETIVIKVESKIINFINEQRYYHGFVSEKQTGNFTEMTFLTVSIEGFVRWLMMFGDHAEIMAPQKVKDKVSEIAEAILKRNMATVPM</sequence>
<dbReference type="Pfam" id="PF13280">
    <property type="entry name" value="WYL"/>
    <property type="match status" value="1"/>
</dbReference>
<dbReference type="InterPro" id="IPR026881">
    <property type="entry name" value="WYL_dom"/>
</dbReference>
<dbReference type="Pfam" id="PF25583">
    <property type="entry name" value="WCX"/>
    <property type="match status" value="1"/>
</dbReference>
<evidence type="ECO:0000256" key="1">
    <source>
        <dbReference type="ARBA" id="ARBA00023015"/>
    </source>
</evidence>
<keyword evidence="4" id="KW-0238">DNA-binding</keyword>
<reference evidence="5 6" key="1">
    <citation type="journal article" date="2016" name="Int. J. Syst. Evol. Microbiol.">
        <title>Proposal of Mucilaginibacter phyllosphaerae sp. nov. isolated from the phyllosphere of Galium album.</title>
        <authorList>
            <person name="Aydogan E.L."/>
            <person name="Busse H.J."/>
            <person name="Moser G."/>
            <person name="Muller C."/>
            <person name="Kampfer P."/>
            <person name="Glaeser S.P."/>
        </authorList>
    </citation>
    <scope>NUCLEOTIDE SEQUENCE [LARGE SCALE GENOMIC DNA]</scope>
    <source>
        <strain evidence="5 6">PP-F2FG21</strain>
    </source>
</reference>
<dbReference type="PIRSF" id="PIRSF016838">
    <property type="entry name" value="PafC"/>
    <property type="match status" value="1"/>
</dbReference>
<proteinExistence type="predicted"/>
<dbReference type="InterPro" id="IPR036388">
    <property type="entry name" value="WH-like_DNA-bd_sf"/>
</dbReference>
<evidence type="ECO:0000313" key="5">
    <source>
        <dbReference type="EMBL" id="TEW68666.1"/>
    </source>
</evidence>
<dbReference type="InterPro" id="IPR057727">
    <property type="entry name" value="WCX_dom"/>
</dbReference>
<gene>
    <name evidence="5" type="ORF">E2R65_00435</name>
    <name evidence="4" type="ORF">GGR35_000921</name>
</gene>
<dbReference type="Pfam" id="PF08279">
    <property type="entry name" value="HTH_11"/>
    <property type="match status" value="1"/>
</dbReference>
<dbReference type="InterPro" id="IPR028349">
    <property type="entry name" value="PafC-like"/>
</dbReference>
<keyword evidence="7" id="KW-1185">Reference proteome</keyword>
<name>A0A4Y8AHV3_9SPHI</name>
<dbReference type="InterPro" id="IPR013196">
    <property type="entry name" value="HTH_11"/>
</dbReference>
<dbReference type="PANTHER" id="PTHR34580">
    <property type="match status" value="1"/>
</dbReference>